<evidence type="ECO:0000256" key="1">
    <source>
        <dbReference type="SAM" id="SignalP"/>
    </source>
</evidence>
<dbReference type="EMBL" id="JAKMUZ010000011">
    <property type="protein sequence ID" value="MCZ9296289.1"/>
    <property type="molecule type" value="Genomic_DNA"/>
</dbReference>
<comment type="caution">
    <text evidence="2">The sequence shown here is derived from an EMBL/GenBank/DDBJ whole genome shotgun (WGS) entry which is preliminary data.</text>
</comment>
<organism evidence="2 3">
    <name type="scientific">Corynebacterium yonathiae</name>
    <dbReference type="NCBI Taxonomy" id="2913504"/>
    <lineage>
        <taxon>Bacteria</taxon>
        <taxon>Bacillati</taxon>
        <taxon>Actinomycetota</taxon>
        <taxon>Actinomycetes</taxon>
        <taxon>Mycobacteriales</taxon>
        <taxon>Corynebacteriaceae</taxon>
        <taxon>Corynebacterium</taxon>
    </lineage>
</organism>
<feature type="signal peptide" evidence="1">
    <location>
        <begin position="1"/>
        <end position="24"/>
    </location>
</feature>
<keyword evidence="1" id="KW-0732">Signal</keyword>
<protein>
    <recommendedName>
        <fullName evidence="4">Serine hydrolase</fullName>
    </recommendedName>
</protein>
<dbReference type="AlphaFoldDB" id="A0A9X3LYE2"/>
<dbReference type="Gene3D" id="3.40.710.10">
    <property type="entry name" value="DD-peptidase/beta-lactamase superfamily"/>
    <property type="match status" value="1"/>
</dbReference>
<sequence>MMKKLAVGSLVTALSLAIAPAAQAVTLDPHAVPARTQITVRHDSGATVSTANAHESRPALSLSKLYLGYWVLKYGAPADKARVEHMIRVSDDNVATDLDRRYPQAIPSIIHEFGLRETHYTGYWGTTTTSTEDVARFTSRIQHDPIAAPIMAGMANAAPVAADGYRQDFGTSRIPGVIGTKFGWSDNRRIHASVSTAPGFTVAANTYGDAGTHTADVTRAVHNAPGALPAAGGSSQAIGARIERDLNLQGPARQAVRDATRTAASYERQACASANQALAQVTPMRVCN</sequence>
<evidence type="ECO:0000313" key="2">
    <source>
        <dbReference type="EMBL" id="MCZ9296289.1"/>
    </source>
</evidence>
<feature type="chain" id="PRO_5040800620" description="Serine hydrolase" evidence="1">
    <location>
        <begin position="25"/>
        <end position="288"/>
    </location>
</feature>
<accession>A0A9X3LYE2</accession>
<proteinExistence type="predicted"/>
<dbReference type="SUPFAM" id="SSF56601">
    <property type="entry name" value="beta-lactamase/transpeptidase-like"/>
    <property type="match status" value="1"/>
</dbReference>
<name>A0A9X3LYE2_9CORY</name>
<evidence type="ECO:0000313" key="3">
    <source>
        <dbReference type="Proteomes" id="UP001146439"/>
    </source>
</evidence>
<evidence type="ECO:0008006" key="4">
    <source>
        <dbReference type="Google" id="ProtNLM"/>
    </source>
</evidence>
<dbReference type="Proteomes" id="UP001146439">
    <property type="component" value="Unassembled WGS sequence"/>
</dbReference>
<dbReference type="InterPro" id="IPR012338">
    <property type="entry name" value="Beta-lactam/transpept-like"/>
</dbReference>
<dbReference type="RefSeq" id="WP_269966427.1">
    <property type="nucleotide sequence ID" value="NZ_JAKMUZ010000011.1"/>
</dbReference>
<reference evidence="2" key="1">
    <citation type="submission" date="2022-02" db="EMBL/GenBank/DDBJ databases">
        <title>Corynebacterium sp. from urogenital microbiome.</title>
        <authorList>
            <person name="Cappelli E.A."/>
            <person name="Ribeiro T.G."/>
            <person name="Peixe L."/>
        </authorList>
    </citation>
    <scope>NUCLEOTIDE SEQUENCE</scope>
    <source>
        <strain evidence="2">C21Ua_68</strain>
    </source>
</reference>
<gene>
    <name evidence="2" type="ORF">L8V22_06905</name>
</gene>